<dbReference type="AlphaFoldDB" id="A0AAV4PFX9"/>
<name>A0AAV4PFX9_CAEEX</name>
<comment type="caution">
    <text evidence="2">The sequence shown here is derived from an EMBL/GenBank/DDBJ whole genome shotgun (WGS) entry which is preliminary data.</text>
</comment>
<sequence>MQYKESWRVHHAKKIREKNTLFAVSRDEGTAQVETDTEAKKERQRDENLPNCGPRSRGGTRLHCSESQT</sequence>
<dbReference type="Proteomes" id="UP001054945">
    <property type="component" value="Unassembled WGS sequence"/>
</dbReference>
<evidence type="ECO:0000313" key="3">
    <source>
        <dbReference type="Proteomes" id="UP001054945"/>
    </source>
</evidence>
<evidence type="ECO:0000256" key="1">
    <source>
        <dbReference type="SAM" id="MobiDB-lite"/>
    </source>
</evidence>
<reference evidence="2 3" key="1">
    <citation type="submission" date="2021-06" db="EMBL/GenBank/DDBJ databases">
        <title>Caerostris extrusa draft genome.</title>
        <authorList>
            <person name="Kono N."/>
            <person name="Arakawa K."/>
        </authorList>
    </citation>
    <scope>NUCLEOTIDE SEQUENCE [LARGE SCALE GENOMIC DNA]</scope>
</reference>
<keyword evidence="3" id="KW-1185">Reference proteome</keyword>
<proteinExistence type="predicted"/>
<evidence type="ECO:0000313" key="2">
    <source>
        <dbReference type="EMBL" id="GIX96009.1"/>
    </source>
</evidence>
<organism evidence="2 3">
    <name type="scientific">Caerostris extrusa</name>
    <name type="common">Bark spider</name>
    <name type="synonym">Caerostris bankana</name>
    <dbReference type="NCBI Taxonomy" id="172846"/>
    <lineage>
        <taxon>Eukaryota</taxon>
        <taxon>Metazoa</taxon>
        <taxon>Ecdysozoa</taxon>
        <taxon>Arthropoda</taxon>
        <taxon>Chelicerata</taxon>
        <taxon>Arachnida</taxon>
        <taxon>Araneae</taxon>
        <taxon>Araneomorphae</taxon>
        <taxon>Entelegynae</taxon>
        <taxon>Araneoidea</taxon>
        <taxon>Araneidae</taxon>
        <taxon>Caerostris</taxon>
    </lineage>
</organism>
<feature type="non-terminal residue" evidence="2">
    <location>
        <position position="69"/>
    </location>
</feature>
<feature type="compositionally biased region" description="Basic and acidic residues" evidence="1">
    <location>
        <begin position="37"/>
        <end position="48"/>
    </location>
</feature>
<accession>A0AAV4PFX9</accession>
<dbReference type="EMBL" id="BPLR01004597">
    <property type="protein sequence ID" value="GIX96009.1"/>
    <property type="molecule type" value="Genomic_DNA"/>
</dbReference>
<gene>
    <name evidence="2" type="ORF">CEXT_698631</name>
</gene>
<protein>
    <submittedName>
        <fullName evidence="2">Uncharacterized protein</fullName>
    </submittedName>
</protein>
<feature type="region of interest" description="Disordered" evidence="1">
    <location>
        <begin position="26"/>
        <end position="69"/>
    </location>
</feature>